<feature type="binding site" evidence="6">
    <location>
        <position position="93"/>
    </location>
    <ligand>
        <name>Zn(2+)</name>
        <dbReference type="ChEBI" id="CHEBI:29105"/>
    </ligand>
</feature>
<evidence type="ECO:0000256" key="7">
    <source>
        <dbReference type="SAM" id="Phobius"/>
    </source>
</evidence>
<keyword evidence="4 7" id="KW-1133">Transmembrane helix</keyword>
<evidence type="ECO:0000256" key="6">
    <source>
        <dbReference type="PIRSR" id="PIRSR604254-1"/>
    </source>
</evidence>
<feature type="transmembrane region" description="Helical" evidence="7">
    <location>
        <begin position="171"/>
        <end position="192"/>
    </location>
</feature>
<accession>L8GGU0</accession>
<dbReference type="PANTHER" id="PTHR20855:SF52">
    <property type="entry name" value="ADIPONECTIN RECEPTOR PROTEIN"/>
    <property type="match status" value="1"/>
</dbReference>
<evidence type="ECO:0000256" key="1">
    <source>
        <dbReference type="ARBA" id="ARBA00004141"/>
    </source>
</evidence>
<protein>
    <submittedName>
        <fullName evidence="8">HemolysinIII related subfamily protein</fullName>
    </submittedName>
</protein>
<reference evidence="8 9" key="1">
    <citation type="journal article" date="2013" name="Genome Biol.">
        <title>Genome of Acanthamoeba castellanii highlights extensive lateral gene transfer and early evolution of tyrosine kinase signaling.</title>
        <authorList>
            <person name="Clarke M."/>
            <person name="Lohan A.J."/>
            <person name="Liu B."/>
            <person name="Lagkouvardos I."/>
            <person name="Roy S."/>
            <person name="Zafar N."/>
            <person name="Bertelli C."/>
            <person name="Schilde C."/>
            <person name="Kianianmomeni A."/>
            <person name="Burglin T.R."/>
            <person name="Frech C."/>
            <person name="Turcotte B."/>
            <person name="Kopec K.O."/>
            <person name="Synnott J.M."/>
            <person name="Choo C."/>
            <person name="Paponov I."/>
            <person name="Finkler A."/>
            <person name="Soon Heng Tan C."/>
            <person name="Hutchins A.P."/>
            <person name="Weinmeier T."/>
            <person name="Rattei T."/>
            <person name="Chu J.S."/>
            <person name="Gimenez G."/>
            <person name="Irimia M."/>
            <person name="Rigden D.J."/>
            <person name="Fitzpatrick D.A."/>
            <person name="Lorenzo-Morales J."/>
            <person name="Bateman A."/>
            <person name="Chiu C.H."/>
            <person name="Tang P."/>
            <person name="Hegemann P."/>
            <person name="Fromm H."/>
            <person name="Raoult D."/>
            <person name="Greub G."/>
            <person name="Miranda-Saavedra D."/>
            <person name="Chen N."/>
            <person name="Nash P."/>
            <person name="Ginger M.L."/>
            <person name="Horn M."/>
            <person name="Schaap P."/>
            <person name="Caler L."/>
            <person name="Loftus B."/>
        </authorList>
    </citation>
    <scope>NUCLEOTIDE SEQUENCE [LARGE SCALE GENOMIC DNA]</scope>
    <source>
        <strain evidence="8 9">Neff</strain>
    </source>
</reference>
<dbReference type="GO" id="GO:0038023">
    <property type="term" value="F:signaling receptor activity"/>
    <property type="evidence" value="ECO:0007669"/>
    <property type="project" value="TreeGrafter"/>
</dbReference>
<dbReference type="OrthoDB" id="529367at2759"/>
<dbReference type="AlphaFoldDB" id="L8GGU0"/>
<evidence type="ECO:0000256" key="5">
    <source>
        <dbReference type="ARBA" id="ARBA00023136"/>
    </source>
</evidence>
<keyword evidence="6" id="KW-0479">Metal-binding</keyword>
<feature type="binding site" evidence="6">
    <location>
        <position position="235"/>
    </location>
    <ligand>
        <name>Zn(2+)</name>
        <dbReference type="ChEBI" id="CHEBI:29105"/>
    </ligand>
</feature>
<feature type="transmembrane region" description="Helical" evidence="7">
    <location>
        <begin position="75"/>
        <end position="96"/>
    </location>
</feature>
<feature type="transmembrane region" description="Helical" evidence="7">
    <location>
        <begin position="108"/>
        <end position="132"/>
    </location>
</feature>
<sequence length="268" mass="30277">MCLLCGLKDLPEHLQFNPYVWEGYRRCPSSIAECTRSIFQFHNESVNIWTHLLPALVVAWSVASELTRAEVDWYRMYLLFSLGVIFVGSAAYHTYMPACRTARQYTNLLLYDLVSAVGGMALMSHSFIAWGYRCWTSALPTFLWIAFFLFSLAMIRFAITATTARQRALSLGGFCFVRAVLGVSIFVPRIMAIGVTSAFVYHFFSGVFIFLGGFINAQRFPERFWPGMFDHFHSHGLWHVCALLSACAGYCGNLADLADYQATPCPSR</sequence>
<evidence type="ECO:0000313" key="8">
    <source>
        <dbReference type="EMBL" id="ELR11416.1"/>
    </source>
</evidence>
<dbReference type="Pfam" id="PF03006">
    <property type="entry name" value="HlyIII"/>
    <property type="match status" value="1"/>
</dbReference>
<gene>
    <name evidence="8" type="ORF">ACA1_323130</name>
</gene>
<dbReference type="Proteomes" id="UP000011083">
    <property type="component" value="Unassembled WGS sequence"/>
</dbReference>
<comment type="subcellular location">
    <subcellularLocation>
        <location evidence="1">Membrane</location>
        <topology evidence="1">Multi-pass membrane protein</topology>
    </subcellularLocation>
</comment>
<dbReference type="KEGG" id="acan:ACA1_323130"/>
<keyword evidence="3 7" id="KW-0812">Transmembrane</keyword>
<feature type="transmembrane region" description="Helical" evidence="7">
    <location>
        <begin position="46"/>
        <end position="63"/>
    </location>
</feature>
<dbReference type="RefSeq" id="XP_004333429.1">
    <property type="nucleotide sequence ID" value="XM_004333381.1"/>
</dbReference>
<dbReference type="GO" id="GO:0046872">
    <property type="term" value="F:metal ion binding"/>
    <property type="evidence" value="ECO:0007669"/>
    <property type="project" value="UniProtKB-KW"/>
</dbReference>
<keyword evidence="6" id="KW-0862">Zinc</keyword>
<dbReference type="GO" id="GO:0016020">
    <property type="term" value="C:membrane"/>
    <property type="evidence" value="ECO:0007669"/>
    <property type="project" value="UniProtKB-SubCell"/>
</dbReference>
<keyword evidence="5 7" id="KW-0472">Membrane</keyword>
<keyword evidence="9" id="KW-1185">Reference proteome</keyword>
<evidence type="ECO:0000256" key="2">
    <source>
        <dbReference type="ARBA" id="ARBA00007018"/>
    </source>
</evidence>
<feature type="transmembrane region" description="Helical" evidence="7">
    <location>
        <begin position="198"/>
        <end position="217"/>
    </location>
</feature>
<dbReference type="EMBL" id="KB008152">
    <property type="protein sequence ID" value="ELR11416.1"/>
    <property type="molecule type" value="Genomic_DNA"/>
</dbReference>
<dbReference type="VEuPathDB" id="AmoebaDB:ACA1_323130"/>
<organism evidence="8 9">
    <name type="scientific">Acanthamoeba castellanii (strain ATCC 30010 / Neff)</name>
    <dbReference type="NCBI Taxonomy" id="1257118"/>
    <lineage>
        <taxon>Eukaryota</taxon>
        <taxon>Amoebozoa</taxon>
        <taxon>Discosea</taxon>
        <taxon>Longamoebia</taxon>
        <taxon>Centramoebida</taxon>
        <taxon>Acanthamoebidae</taxon>
        <taxon>Acanthamoeba</taxon>
    </lineage>
</organism>
<feature type="transmembrane region" description="Helical" evidence="7">
    <location>
        <begin position="138"/>
        <end position="159"/>
    </location>
</feature>
<evidence type="ECO:0000256" key="4">
    <source>
        <dbReference type="ARBA" id="ARBA00022989"/>
    </source>
</evidence>
<feature type="binding site" evidence="6">
    <location>
        <position position="239"/>
    </location>
    <ligand>
        <name>Zn(2+)</name>
        <dbReference type="ChEBI" id="CHEBI:29105"/>
    </ligand>
</feature>
<comment type="similarity">
    <text evidence="2">Belongs to the ADIPOR family.</text>
</comment>
<dbReference type="GeneID" id="14911850"/>
<dbReference type="PANTHER" id="PTHR20855">
    <property type="entry name" value="ADIPOR/PROGESTIN RECEPTOR-RELATED"/>
    <property type="match status" value="1"/>
</dbReference>
<dbReference type="InterPro" id="IPR004254">
    <property type="entry name" value="AdipoR/HlyIII-related"/>
</dbReference>
<proteinExistence type="inferred from homology"/>
<evidence type="ECO:0000256" key="3">
    <source>
        <dbReference type="ARBA" id="ARBA00022692"/>
    </source>
</evidence>
<name>L8GGU0_ACACF</name>
<evidence type="ECO:0000313" key="9">
    <source>
        <dbReference type="Proteomes" id="UP000011083"/>
    </source>
</evidence>